<protein>
    <submittedName>
        <fullName evidence="3">Prepilin-type N-terminal cleavage/methylation domain-containing protein</fullName>
    </submittedName>
</protein>
<dbReference type="SUPFAM" id="SSF54523">
    <property type="entry name" value="Pili subunits"/>
    <property type="match status" value="1"/>
</dbReference>
<dbReference type="Gene3D" id="3.30.700.10">
    <property type="entry name" value="Glycoprotein, Type 4 Pilin"/>
    <property type="match status" value="1"/>
</dbReference>
<reference evidence="3" key="1">
    <citation type="submission" date="2020-10" db="EMBL/GenBank/DDBJ databases">
        <authorList>
            <person name="Gilroy R."/>
        </authorList>
    </citation>
    <scope>NUCLEOTIDE SEQUENCE</scope>
    <source>
        <strain evidence="3">CHK152-2994</strain>
    </source>
</reference>
<gene>
    <name evidence="3" type="ORF">IAD41_01925</name>
</gene>
<reference evidence="3" key="2">
    <citation type="journal article" date="2021" name="PeerJ">
        <title>Extensive microbial diversity within the chicken gut microbiome revealed by metagenomics and culture.</title>
        <authorList>
            <person name="Gilroy R."/>
            <person name="Ravi A."/>
            <person name="Getino M."/>
            <person name="Pursley I."/>
            <person name="Horton D.L."/>
            <person name="Alikhan N.F."/>
            <person name="Baker D."/>
            <person name="Gharbi K."/>
            <person name="Hall N."/>
            <person name="Watson M."/>
            <person name="Adriaenssens E.M."/>
            <person name="Foster-Nyarko E."/>
            <person name="Jarju S."/>
            <person name="Secka A."/>
            <person name="Antonio M."/>
            <person name="Oren A."/>
            <person name="Chaudhuri R.R."/>
            <person name="La Ragione R."/>
            <person name="Hildebrand F."/>
            <person name="Pallen M.J."/>
        </authorList>
    </citation>
    <scope>NUCLEOTIDE SEQUENCE</scope>
    <source>
        <strain evidence="3">CHK152-2994</strain>
    </source>
</reference>
<keyword evidence="1" id="KW-0472">Membrane</keyword>
<dbReference type="InterPro" id="IPR046721">
    <property type="entry name" value="DUF6613"/>
</dbReference>
<keyword evidence="1" id="KW-1133">Transmembrane helix</keyword>
<evidence type="ECO:0000313" key="3">
    <source>
        <dbReference type="EMBL" id="HIS82350.1"/>
    </source>
</evidence>
<feature type="domain" description="DUF6613" evidence="2">
    <location>
        <begin position="40"/>
        <end position="232"/>
    </location>
</feature>
<keyword evidence="1" id="KW-0812">Transmembrane</keyword>
<proteinExistence type="predicted"/>
<dbReference type="Pfam" id="PF07963">
    <property type="entry name" value="N_methyl"/>
    <property type="match status" value="1"/>
</dbReference>
<evidence type="ECO:0000256" key="1">
    <source>
        <dbReference type="SAM" id="Phobius"/>
    </source>
</evidence>
<accession>A0A9D1FUT7</accession>
<evidence type="ECO:0000313" key="4">
    <source>
        <dbReference type="Proteomes" id="UP000824139"/>
    </source>
</evidence>
<dbReference type="AlphaFoldDB" id="A0A9D1FUT7"/>
<comment type="caution">
    <text evidence="3">The sequence shown here is derived from an EMBL/GenBank/DDBJ whole genome shotgun (WGS) entry which is preliminary data.</text>
</comment>
<organism evidence="3 4">
    <name type="scientific">Candidatus Scatenecus faecavium</name>
    <dbReference type="NCBI Taxonomy" id="2840915"/>
    <lineage>
        <taxon>Bacteria</taxon>
        <taxon>Candidatus Scatenecus</taxon>
    </lineage>
</organism>
<dbReference type="InterPro" id="IPR045584">
    <property type="entry name" value="Pilin-like"/>
</dbReference>
<name>A0A9D1FUT7_9BACT</name>
<dbReference type="NCBIfam" id="TIGR02532">
    <property type="entry name" value="IV_pilin_GFxxxE"/>
    <property type="match status" value="1"/>
</dbReference>
<dbReference type="InterPro" id="IPR012902">
    <property type="entry name" value="N_methyl_site"/>
</dbReference>
<feature type="transmembrane region" description="Helical" evidence="1">
    <location>
        <begin position="21"/>
        <end position="40"/>
    </location>
</feature>
<dbReference type="Pfam" id="PF20318">
    <property type="entry name" value="DUF6613"/>
    <property type="match status" value="1"/>
</dbReference>
<dbReference type="Proteomes" id="UP000824139">
    <property type="component" value="Unassembled WGS sequence"/>
</dbReference>
<sequence length="233" mass="26203">MSSILYNIEGGMKKGFTLAEVLITLGIIGIIAAITIPGVMDRYRTKALETGMARFYSVVNQGFALSAAKNGDEKDWEEFGEDSCAFYKRYLADYIKADYECGYYDSNTGKPVKDDRFVGIYFPSGDMAVFSYGRTLTYTRKTANRYKAYTAIMSGGPNDVKEFYGSELFVFQLGSSLAYLDATKRPPGIVPFDARNYAPEQLLERCKQYPSRCAGVIVQNGWKVPKNYPYKIR</sequence>
<dbReference type="EMBL" id="DVJO01000044">
    <property type="protein sequence ID" value="HIS82350.1"/>
    <property type="molecule type" value="Genomic_DNA"/>
</dbReference>
<evidence type="ECO:0000259" key="2">
    <source>
        <dbReference type="Pfam" id="PF20318"/>
    </source>
</evidence>